<keyword evidence="11" id="KW-1185">Reference proteome</keyword>
<evidence type="ECO:0000256" key="4">
    <source>
        <dbReference type="ARBA" id="ARBA00023125"/>
    </source>
</evidence>
<dbReference type="GO" id="GO:0003700">
    <property type="term" value="F:DNA-binding transcription factor activity"/>
    <property type="evidence" value="ECO:0007669"/>
    <property type="project" value="InterPro"/>
</dbReference>
<dbReference type="GO" id="GO:0045893">
    <property type="term" value="P:positive regulation of DNA-templated transcription"/>
    <property type="evidence" value="ECO:0007669"/>
    <property type="project" value="TreeGrafter"/>
</dbReference>
<dbReference type="PRINTS" id="PR00367">
    <property type="entry name" value="ETHRSPELEMNT"/>
</dbReference>
<feature type="domain" description="AP2/ERF" evidence="10">
    <location>
        <begin position="71"/>
        <end position="135"/>
    </location>
</feature>
<keyword evidence="5" id="KW-0010">Activator</keyword>
<dbReference type="InterPro" id="IPR036955">
    <property type="entry name" value="AP2/ERF_dom_sf"/>
</dbReference>
<dbReference type="GO" id="GO:0005634">
    <property type="term" value="C:nucleus"/>
    <property type="evidence" value="ECO:0007669"/>
    <property type="project" value="UniProtKB-SubCell"/>
</dbReference>
<dbReference type="InterPro" id="IPR001471">
    <property type="entry name" value="AP2/ERF_dom"/>
</dbReference>
<dbReference type="SUPFAM" id="SSF54171">
    <property type="entry name" value="DNA-binding domain"/>
    <property type="match status" value="1"/>
</dbReference>
<sequence length="366" mass="41093">MSETMDGNKKSRKRRNGNDSVVDSLEKWKLYNDQLVPEAKDGVKSNPKSPAKGSKKGCMKGKGGPENSDHYYRGVRQRTWGKWVAEIREPIDKNIGSRKGSRLWLGTFSTALEAALAYDEAAKAIYGSAARLNFPGYPIHSSKASSSIRTKTVPAESQTTTSNSSETESFTEELKMNHYQSESDCLAKKPTLEVDSNKREDYSPANHVKIELEDVYCRGFNMDAERLKPCKGVGFEKPVKREEMEEDVAKTLNSNSSHSLSDSYTSSDVQDKVKDSCRFGSSDSNPGCLPNWATDETFKIDFWDRQWGKQSNGSSQIQRPNANESECGSLYNLEEPYLDFDCSLDFLRPGYDFGFSEDQGTLNLWE</sequence>
<protein>
    <submittedName>
        <fullName evidence="12">Dehydration-responsive element-binding protein 2B-like</fullName>
    </submittedName>
</protein>
<dbReference type="InterPro" id="IPR016177">
    <property type="entry name" value="DNA-bd_dom_sf"/>
</dbReference>
<dbReference type="Gene3D" id="3.30.730.10">
    <property type="entry name" value="AP2/ERF domain"/>
    <property type="match status" value="1"/>
</dbReference>
<comment type="subcellular location">
    <subcellularLocation>
        <location evidence="1">Nucleus</location>
    </subcellularLocation>
</comment>
<dbReference type="PROSITE" id="PS51032">
    <property type="entry name" value="AP2_ERF"/>
    <property type="match status" value="1"/>
</dbReference>
<feature type="region of interest" description="Disordered" evidence="9">
    <location>
        <begin position="142"/>
        <end position="172"/>
    </location>
</feature>
<evidence type="ECO:0000256" key="6">
    <source>
        <dbReference type="ARBA" id="ARBA00023163"/>
    </source>
</evidence>
<keyword evidence="6" id="KW-0804">Transcription</keyword>
<feature type="region of interest" description="Disordered" evidence="9">
    <location>
        <begin position="1"/>
        <end position="23"/>
    </location>
</feature>
<dbReference type="Proteomes" id="UP001652623">
    <property type="component" value="Chromosome 6"/>
</dbReference>
<dbReference type="RefSeq" id="XP_015897441.3">
    <property type="nucleotide sequence ID" value="XM_016041955.4"/>
</dbReference>
<evidence type="ECO:0000313" key="11">
    <source>
        <dbReference type="Proteomes" id="UP001652623"/>
    </source>
</evidence>
<accession>A0A6P4BEJ1</accession>
<feature type="region of interest" description="Disordered" evidence="9">
    <location>
        <begin position="244"/>
        <end position="266"/>
    </location>
</feature>
<reference evidence="12" key="1">
    <citation type="submission" date="2025-08" db="UniProtKB">
        <authorList>
            <consortium name="RefSeq"/>
        </authorList>
    </citation>
    <scope>IDENTIFICATION</scope>
    <source>
        <tissue evidence="12">Seedling</tissue>
    </source>
</reference>
<dbReference type="PANTHER" id="PTHR31241:SF62">
    <property type="entry name" value="DEHYDRATION-RESPONSIVE ELEMENT-BINDING PROTEIN 2D"/>
    <property type="match status" value="1"/>
</dbReference>
<evidence type="ECO:0000256" key="3">
    <source>
        <dbReference type="ARBA" id="ARBA00023016"/>
    </source>
</evidence>
<evidence type="ECO:0000256" key="1">
    <source>
        <dbReference type="ARBA" id="ARBA00004123"/>
    </source>
</evidence>
<evidence type="ECO:0000256" key="7">
    <source>
        <dbReference type="ARBA" id="ARBA00023242"/>
    </source>
</evidence>
<comment type="similarity">
    <text evidence="8">Belongs to the AP2/ERF transcription factor family. ERF subfamily.</text>
</comment>
<dbReference type="GeneID" id="107431079"/>
<gene>
    <name evidence="12" type="primary">LOC107431079</name>
</gene>
<keyword evidence="4" id="KW-0238">DNA-binding</keyword>
<name>A0A6P4BEJ1_ZIZJJ</name>
<evidence type="ECO:0000259" key="10">
    <source>
        <dbReference type="PROSITE" id="PS51032"/>
    </source>
</evidence>
<dbReference type="Pfam" id="PF00847">
    <property type="entry name" value="AP2"/>
    <property type="match status" value="1"/>
</dbReference>
<dbReference type="GO" id="GO:0006950">
    <property type="term" value="P:response to stress"/>
    <property type="evidence" value="ECO:0007669"/>
    <property type="project" value="TreeGrafter"/>
</dbReference>
<keyword evidence="2" id="KW-0805">Transcription regulation</keyword>
<feature type="region of interest" description="Disordered" evidence="9">
    <location>
        <begin position="36"/>
        <end position="70"/>
    </location>
</feature>
<keyword evidence="7" id="KW-0539">Nucleus</keyword>
<dbReference type="SMART" id="SM00380">
    <property type="entry name" value="AP2"/>
    <property type="match status" value="1"/>
</dbReference>
<evidence type="ECO:0000256" key="9">
    <source>
        <dbReference type="SAM" id="MobiDB-lite"/>
    </source>
</evidence>
<dbReference type="PANTHER" id="PTHR31241">
    <property type="entry name" value="DEHYDRATION-RESPONSIVE ELEMENT-BINDING PROTEIN 2C"/>
    <property type="match status" value="1"/>
</dbReference>
<keyword evidence="3" id="KW-0346">Stress response</keyword>
<organism evidence="11 12">
    <name type="scientific">Ziziphus jujuba</name>
    <name type="common">Chinese jujube</name>
    <name type="synonym">Ziziphus sativa</name>
    <dbReference type="NCBI Taxonomy" id="326968"/>
    <lineage>
        <taxon>Eukaryota</taxon>
        <taxon>Viridiplantae</taxon>
        <taxon>Streptophyta</taxon>
        <taxon>Embryophyta</taxon>
        <taxon>Tracheophyta</taxon>
        <taxon>Spermatophyta</taxon>
        <taxon>Magnoliopsida</taxon>
        <taxon>eudicotyledons</taxon>
        <taxon>Gunneridae</taxon>
        <taxon>Pentapetalae</taxon>
        <taxon>rosids</taxon>
        <taxon>fabids</taxon>
        <taxon>Rosales</taxon>
        <taxon>Rhamnaceae</taxon>
        <taxon>Paliureae</taxon>
        <taxon>Ziziphus</taxon>
    </lineage>
</organism>
<dbReference type="InParanoid" id="A0A6P4BEJ1"/>
<feature type="compositionally biased region" description="Low complexity" evidence="9">
    <location>
        <begin position="156"/>
        <end position="168"/>
    </location>
</feature>
<evidence type="ECO:0000256" key="8">
    <source>
        <dbReference type="ARBA" id="ARBA00024343"/>
    </source>
</evidence>
<dbReference type="GO" id="GO:0000976">
    <property type="term" value="F:transcription cis-regulatory region binding"/>
    <property type="evidence" value="ECO:0007669"/>
    <property type="project" value="TreeGrafter"/>
</dbReference>
<dbReference type="AlphaFoldDB" id="A0A6P4BEJ1"/>
<proteinExistence type="inferred from homology"/>
<dbReference type="KEGG" id="zju:107431079"/>
<dbReference type="CDD" id="cd00018">
    <property type="entry name" value="AP2"/>
    <property type="match status" value="1"/>
</dbReference>
<evidence type="ECO:0000313" key="12">
    <source>
        <dbReference type="RefSeq" id="XP_015897441.3"/>
    </source>
</evidence>
<feature type="compositionally biased region" description="Low complexity" evidence="9">
    <location>
        <begin position="251"/>
        <end position="266"/>
    </location>
</feature>
<evidence type="ECO:0000256" key="5">
    <source>
        <dbReference type="ARBA" id="ARBA00023159"/>
    </source>
</evidence>
<evidence type="ECO:0000256" key="2">
    <source>
        <dbReference type="ARBA" id="ARBA00023015"/>
    </source>
</evidence>